<dbReference type="InterPro" id="IPR029063">
    <property type="entry name" value="SAM-dependent_MTases_sf"/>
</dbReference>
<keyword evidence="4" id="KW-1185">Reference proteome</keyword>
<dbReference type="InterPro" id="IPR053980">
    <property type="entry name" value="ISP_coupler"/>
</dbReference>
<comment type="caution">
    <text evidence="3">The sequence shown here is derived from an EMBL/GenBank/DDBJ whole genome shotgun (WGS) entry which is preliminary data.</text>
</comment>
<dbReference type="Gene3D" id="3.40.1350.10">
    <property type="match status" value="1"/>
</dbReference>
<dbReference type="PROSITE" id="PS51194">
    <property type="entry name" value="HELICASE_CTER"/>
    <property type="match status" value="1"/>
</dbReference>
<dbReference type="InterPro" id="IPR011856">
    <property type="entry name" value="tRNA_endonuc-like_dom_sf"/>
</dbReference>
<dbReference type="InterPro" id="IPR011639">
    <property type="entry name" value="MethylTrfase_TaqI-like_dom"/>
</dbReference>
<dbReference type="GO" id="GO:0004386">
    <property type="term" value="F:helicase activity"/>
    <property type="evidence" value="ECO:0007669"/>
    <property type="project" value="UniProtKB-KW"/>
</dbReference>
<keyword evidence="3" id="KW-0547">Nucleotide-binding</keyword>
<evidence type="ECO:0000313" key="3">
    <source>
        <dbReference type="EMBL" id="MBK4347383.1"/>
    </source>
</evidence>
<reference evidence="3" key="1">
    <citation type="submission" date="2021-01" db="EMBL/GenBank/DDBJ databases">
        <title>Lacisediminihabitans sp. nov. strain G11-30, isolated from Antarctic Soil.</title>
        <authorList>
            <person name="Li J."/>
        </authorList>
    </citation>
    <scope>NUCLEOTIDE SEQUENCE</scope>
    <source>
        <strain evidence="3">G11-30</strain>
    </source>
</reference>
<dbReference type="InterPro" id="IPR014001">
    <property type="entry name" value="Helicase_ATP-bd"/>
</dbReference>
<dbReference type="Pfam" id="PF00271">
    <property type="entry name" value="Helicase_C"/>
    <property type="match status" value="1"/>
</dbReference>
<dbReference type="Gene3D" id="3.40.50.150">
    <property type="entry name" value="Vaccinia Virus protein VP39"/>
    <property type="match status" value="1"/>
</dbReference>
<dbReference type="GO" id="GO:0009007">
    <property type="term" value="F:site-specific DNA-methyltransferase (adenine-specific) activity"/>
    <property type="evidence" value="ECO:0007669"/>
    <property type="project" value="UniProtKB-EC"/>
</dbReference>
<dbReference type="InterPro" id="IPR006935">
    <property type="entry name" value="Helicase/UvrB_N"/>
</dbReference>
<dbReference type="SUPFAM" id="SSF52980">
    <property type="entry name" value="Restriction endonuclease-like"/>
    <property type="match status" value="1"/>
</dbReference>
<keyword evidence="3" id="KW-0067">ATP-binding</keyword>
<dbReference type="Pfam" id="PF13156">
    <property type="entry name" value="Mrr_cat_2"/>
    <property type="match status" value="1"/>
</dbReference>
<dbReference type="GO" id="GO:0005524">
    <property type="term" value="F:ATP binding"/>
    <property type="evidence" value="ECO:0007669"/>
    <property type="project" value="InterPro"/>
</dbReference>
<dbReference type="GO" id="GO:0032259">
    <property type="term" value="P:methylation"/>
    <property type="evidence" value="ECO:0007669"/>
    <property type="project" value="InterPro"/>
</dbReference>
<dbReference type="SUPFAM" id="SSF52540">
    <property type="entry name" value="P-loop containing nucleoside triphosphate hydrolases"/>
    <property type="match status" value="1"/>
</dbReference>
<keyword evidence="3" id="KW-0378">Hydrolase</keyword>
<dbReference type="EMBL" id="JAEPES010000002">
    <property type="protein sequence ID" value="MBK4347383.1"/>
    <property type="molecule type" value="Genomic_DNA"/>
</dbReference>
<dbReference type="PRINTS" id="PR00507">
    <property type="entry name" value="N12N6MTFRASE"/>
</dbReference>
<evidence type="ECO:0000259" key="2">
    <source>
        <dbReference type="PROSITE" id="PS51194"/>
    </source>
</evidence>
<dbReference type="Pfam" id="PF18135">
    <property type="entry name" value="Type_ISP_C"/>
    <property type="match status" value="1"/>
</dbReference>
<dbReference type="PROSITE" id="PS51192">
    <property type="entry name" value="HELICASE_ATP_BIND_1"/>
    <property type="match status" value="1"/>
</dbReference>
<dbReference type="Pfam" id="PF04851">
    <property type="entry name" value="ResIII"/>
    <property type="match status" value="1"/>
</dbReference>
<dbReference type="GO" id="GO:0003677">
    <property type="term" value="F:DNA binding"/>
    <property type="evidence" value="ECO:0007669"/>
    <property type="project" value="InterPro"/>
</dbReference>
<dbReference type="InterPro" id="IPR050742">
    <property type="entry name" value="Helicase_Restrict-Modif_Enz"/>
</dbReference>
<dbReference type="PROSITE" id="PS00092">
    <property type="entry name" value="N6_MTASE"/>
    <property type="match status" value="1"/>
</dbReference>
<feature type="domain" description="Helicase C-terminal" evidence="2">
    <location>
        <begin position="421"/>
        <end position="622"/>
    </location>
</feature>
<dbReference type="InterPro" id="IPR002052">
    <property type="entry name" value="DNA_methylase_N6_adenine_CS"/>
</dbReference>
<dbReference type="InterPro" id="IPR001650">
    <property type="entry name" value="Helicase_C-like"/>
</dbReference>
<dbReference type="InterPro" id="IPR027417">
    <property type="entry name" value="P-loop_NTPase"/>
</dbReference>
<dbReference type="Pfam" id="PF22240">
    <property type="entry name" value="ISP_coupler"/>
    <property type="match status" value="1"/>
</dbReference>
<dbReference type="CDD" id="cd18785">
    <property type="entry name" value="SF2_C"/>
    <property type="match status" value="1"/>
</dbReference>
<evidence type="ECO:0000259" key="1">
    <source>
        <dbReference type="PROSITE" id="PS51192"/>
    </source>
</evidence>
<dbReference type="InterPro" id="IPR039442">
    <property type="entry name" value="Mrr-like_dom"/>
</dbReference>
<keyword evidence="3" id="KW-0347">Helicase</keyword>
<dbReference type="SUPFAM" id="SSF53335">
    <property type="entry name" value="S-adenosyl-L-methionine-dependent methyltransferases"/>
    <property type="match status" value="1"/>
</dbReference>
<name>A0A934SKS3_9MICO</name>
<dbReference type="GO" id="GO:0005829">
    <property type="term" value="C:cytosol"/>
    <property type="evidence" value="ECO:0007669"/>
    <property type="project" value="TreeGrafter"/>
</dbReference>
<organism evidence="3 4">
    <name type="scientific">Lacisediminihabitans changchengi</name>
    <dbReference type="NCBI Taxonomy" id="2787634"/>
    <lineage>
        <taxon>Bacteria</taxon>
        <taxon>Bacillati</taxon>
        <taxon>Actinomycetota</taxon>
        <taxon>Actinomycetes</taxon>
        <taxon>Micrococcales</taxon>
        <taxon>Microbacteriaceae</taxon>
        <taxon>Lacisediminihabitans</taxon>
    </lineage>
</organism>
<evidence type="ECO:0000313" key="4">
    <source>
        <dbReference type="Proteomes" id="UP000636458"/>
    </source>
</evidence>
<proteinExistence type="predicted"/>
<protein>
    <submittedName>
        <fullName evidence="3">DEAD/DEAH box helicase</fullName>
    </submittedName>
</protein>
<dbReference type="InterPro" id="IPR041635">
    <property type="entry name" value="Type_ISP_LLaBIII_C"/>
</dbReference>
<sequence length="1550" mass="172985">MRTKGFYFEKLVQQFLLADPVYAGLYEDVWLWQDWPGRDGKPDTGIDLVARRRYSGDLVAIQCKFFGEAHTLQKDDIDSFFTASGKQPFAERIVVSTTSKWSKNAEDALDGQQIPTHRIGLDAFEDSPVEWDRYSLTSPTRLELKEQNTLRKHQREALADVVSGFDEADRGKLIMACGTGKTFTSLKIAESTVGAGGSVLFLVPSIALLSQTLREWTAQSEVPIRAFAVCSDTKVGKSSEDFRLSDLEFPATTDATKLIVAAQQGPDSGHMTVYFSTYQSIAVISEAQKAGLPEFDLVICDEAHRTTGVTLADDSDSAFVRVHDADFIRASRRLYMTATPKIYGEALKSKAKDSSATIASMDDVALFGPEFHRLGFGEAVERELLTDYRVLVLAVSEEAVSGEFQQQFQQNGELNIDDAARIAGIYNALAKRGVEGLGEWPADRAPMRRAVAFSRSIKDSQRVSALLDENAALPPSFTADADSLTLQSRHVDGTMNVLERTRMLDWLKEDAPGNHTRILTNARCLSEGVDVPSLDAVIFLNSRDSQVDVVQSVGRVMRKSAAKDYGYIILPIAVPAGIAPELALSDNAKYKVVWDVLRALRAHDERFEAKIESLDLNRSKRDDQLQVIGIEDFGPSTEERDGKQVQLDFTPLGDEWREAVYAKIVQKVGEREYWENWASSVADVAAAQTLRIEGLLDTSPEVRAEFERFLKGLQDNLNPSVSEQDALEMLAQHIITQPVLEALFDGFGFAEHNPVAKAMQGMLAVLEGTNVESETRGLESFYDSVRARMREITDPRGKQDFLKTLYQRFFSVAMRKASERLGIVYTPTEIVDFILRSADDILRAEFDSSLGAEGVNILDPFTGTGTFLARLIQSDLISDADLPRKYRHELHANEINLLAYYVAAVNLEDAYQSRMGGNYVPFDGILLTDTFQMHEEGDELDSEGVFVENNAGVIAQKDLAFSVIVGNPPYSKGQESGNDDNQNVSYPSLDDSIKKSYAARSSAQNKNNLYDSYIRAIRWASERIGDSGIVGFVTNGGFIDGNTADGMRKVLVEEFSSLYVLNLRGNARTAGEQRRKERDNVFGQGTRTTVAVAILVKNPSSEEHGQLRYHDIGDYLSREEKLALVAGFESAAQVPWTVITPNTNGDWENQRSDEFHDLTPLMVRRGHELTFFYKFSAGLQTNRDAWVYNYSRVNLSKNIATTIAAFNENVELADALGAPADLDSKRISWSSSLLARLANRQKINSQSGQLVEAAYRPFQKGWLYFDKSLNHRPGQLRTFFVASHSNLGFFVTAPGESGPFASLMTASVPDLHVIATGQFFPRYTYEMQATDVDQLAGFEDHVADEYTRIDNVTDEILSDYRTTYGPEVTKDDIFFYVYGILHSSDYRERFAADLKKLLPRIPKVTEFREFSDAGRSLSELHIGYEDVEPYALDEVTTVADPDLRVTKMRFAGKRPNIDRSTIIYNDQITLRGIPDEAHEYMLGSRSAIEWILERYQVKTDKPSGIVNDPNAWGEEHGNPRYILDLLKSIVTVSVETVRIVKSLPPLDIIG</sequence>
<dbReference type="PANTHER" id="PTHR47396">
    <property type="entry name" value="TYPE I RESTRICTION ENZYME ECOKI R PROTEIN"/>
    <property type="match status" value="1"/>
</dbReference>
<dbReference type="CDD" id="cd22333">
    <property type="entry name" value="LlaBIII_nuclease-like"/>
    <property type="match status" value="1"/>
</dbReference>
<dbReference type="GO" id="GO:0006304">
    <property type="term" value="P:DNA modification"/>
    <property type="evidence" value="ECO:0007669"/>
    <property type="project" value="InterPro"/>
</dbReference>
<dbReference type="SMART" id="SM00487">
    <property type="entry name" value="DEXDc"/>
    <property type="match status" value="1"/>
</dbReference>
<dbReference type="Gene3D" id="3.40.50.300">
    <property type="entry name" value="P-loop containing nucleotide triphosphate hydrolases"/>
    <property type="match status" value="2"/>
</dbReference>
<dbReference type="Proteomes" id="UP000636458">
    <property type="component" value="Unassembled WGS sequence"/>
</dbReference>
<dbReference type="GO" id="GO:0016787">
    <property type="term" value="F:hydrolase activity"/>
    <property type="evidence" value="ECO:0007669"/>
    <property type="project" value="InterPro"/>
</dbReference>
<accession>A0A934SKS3</accession>
<feature type="domain" description="Helicase ATP-binding" evidence="1">
    <location>
        <begin position="162"/>
        <end position="358"/>
    </location>
</feature>
<gene>
    <name evidence="3" type="ORF">IV501_07035</name>
</gene>
<dbReference type="InterPro" id="IPR011335">
    <property type="entry name" value="Restrct_endonuc-II-like"/>
</dbReference>
<dbReference type="SMART" id="SM00490">
    <property type="entry name" value="HELICc"/>
    <property type="match status" value="1"/>
</dbReference>
<dbReference type="PANTHER" id="PTHR47396:SF1">
    <property type="entry name" value="ATP-DEPENDENT HELICASE IRC3-RELATED"/>
    <property type="match status" value="1"/>
</dbReference>
<dbReference type="Pfam" id="PF07669">
    <property type="entry name" value="Eco57I"/>
    <property type="match status" value="1"/>
</dbReference>